<sequence>MPDPDVTPPAVTLPKGGGAARGIGEKFAADPATGAGSMTVPIASSPGRNGFGPQLALTYDSGAGDGPFGLGWGLGLPMITRKTDTGLPRYDESDVYLLSGAEDLTPVLVNVGEHSWEPERLPNRTVGAATYAVRRYRPRVEGLFARIEQWTDVDDPADVFWRSISRDDVTTWYGRTAESRIADPADPRRIFSWLISETHDDKGDLITYAYRPENDERVDTRLASEHHRSHGANRYLKRVRYGNHRPYLPVLDPGAVWPALPGDDEWFFEMVFDYGDEDGVWPVRPDPFSVYRPGFEVRTYRLCQRVLMVHHFPDVPDVGAGCLVRSTEFDYSHDLFSTLASVTQHGYQRRSDGYQERSLPPLEFGYTKAEVQGRWRELAGDSLDNLPIGLDGAQYRWVDLDGDGLPGVLTEQGGTWYYKRNRSEAGLGPLEVVASRPVLTLADGAQFLDLAGDGRPDVVQFTGPVPGFQERDGDGWAAFTAFRSLPVVDFDDPELRFVDLDGDGHVDLLVAEPDAMSWHQALGEDGFGPRQRIPAVRDVDRGPDLALADMSGDGLSDLVRIGNGEICYWPNLGYGRFGPKITMDNAPRFDRQDRFDPRRVLLADVDGSGRTDIIYLHPDGIRVHLNRAGNGWGAAVRLPAGPPVGSPAGVRVLDLFGNGTACLVWSSSLPADAGRPVRYLDLMGGQKPHLLVKVRNNLGAETEIEYAPSTRYYLRDRAAGTPWVTRVAFPVHVVARATVRDRWLGTSFTSTYSYHHGYFDGPEREFRGFGRVEQVDVEDHGTFAAANPASPYVTADNRLYQPPVKTVTWYHTGAPAGERALHQLTREYHRFPGPFTERVLPEPDLEALGGTTEERREALRACKGVVLRQEVYELDAAALERGRSEPVRLFSVTSHSCLIQLVQPRGANKHAVFHVTDAEEVTYHHELDLRDPASRPDPRISHRLNLEVDDLGNVRQTVTVGYPRRLPAPIAPDPLLPDGAAALVVAVQDEMHVNYARMGYTADVVAEPDAYRLRLPCETRSYQVTGLRPAGDYFTPDEVLLAVTGAAVIPSHLLPDRTTAQKRLVGHTRSVFFNETLDAPLPLGELTARALPYETYSLALTADLLTAVFADRLTAEVTAVLDDEATSGYRHDPESGHWRCSGTAGFQATAAQHFLLPERYTDPFGNVTLLEHDPHDLYLRASTDALGNRTEVTGFDFRVLAPHEIEDVNGNRSQVRFDVLGRPAAVAMSGRAGEGERLGPAGDDPATADLAAFFLTDDYDPARAVGFLGEATIRYLHHLGETVRDGVVSWGEHPPCAAVIMREQHADLPGGPVQTAFEYSSGTGATVVRKVQAEPATAGGPLRWAGTGRTVLNNKGKPVKQYEPYFSPAVVGHRFEDPPETGVTPVFFYDAVGRLVRTDQPDGAWSRAEFSPWQVAAYDPNDTVLEPGNAWYSRMSTSAAGSERRAALLAAGHADTPPLTILDSLGRTVLTVDHNRTAAGDVRHVTFTRLAADGQPLWVQDARGNRVMQYVTPPPAAGPYRLDDPENLIPTGGTPGYDLAGGSLFQHGMDGGGRWLLPDAAGKPLFAWNSRGFRSRSTYDAVHRPVGVFVRATGGTTLTGTGRDPDQPPGPEVLVEWRVYGEAHPDPTANLRGRPYQVFDGAGTTVNEAYDFKGNLLTGGRRFAADHRGVPDWSVLIGLVDPGQVTAAAEPLLEPGPTRTTRVRYDALNRPVEVTTPDGSVRRTTFNVAGLLDRVDAELSGVLTSFVTNVDYDARGRRQRIDYGNGTTTTYEYDTRTSRLSRMRTTRPGGPDATASVLFVSPAVVQDLRYTYDAVGNITRIEDAALGTTVQAGNSCDYAYDALYRLIAASGREHRGQTDFAADAPGLRDHPFVGHRVHPNDLQGLRGYVERYTYDAVGNIERVAHHDGGDVDQAGPVRWQRRHRYAADSNRLLATNRPGDPDGTYSAAYPHDAHGNITGMAHLPLMRWDYRDRLCAVAQQVVNDGLPETTYYVYDSAGQRVRKVTDTSGGDRKNERSYLGDYEIYREYGATGAVTHERETLQVSDDKRRIALVETATRPAAAPRLRFQFGNHLGSASVELDEAGNLIDYEEYHPYGTTAFQIGRSGAEVSLKRYRYTTKERDDESGFGYHGARYYAPWLGRWISADPAGLIDGPNLYQYVSGSPVGDTDLTGTEGDSNAHTSTYAPSRPRLTSTDDALNHLASLAPDCKVSNVDQDNTMPVSLIIRGDKMVMVANGKEVASQRAPTDQPDPEPSGSSDWPDSVPTEGGHSGYFAAGATYGWLQHQAGISGMLPMPWDITGAHHDPMDEAAFAQGAAWALMLASTLDLAVAFTAARAIGVVETNPWQYGQIGKGPQLSLAGDIAMDRVHVLEARAAASTAAATLLMKKYGGGSAPTGPDKSDYRGRYNQERIQQGKKPLPAEYDAHHRIPQHYRDHAEFKKADFDFDAPSNIRGVKGWRAVEAGKARANYHGEISEWWRQFQLAFPSATRDQIKRFAIEIDRGYARYYFR</sequence>
<evidence type="ECO:0000313" key="8">
    <source>
        <dbReference type="EMBL" id="PYC65366.1"/>
    </source>
</evidence>
<evidence type="ECO:0000256" key="5">
    <source>
        <dbReference type="SAM" id="MobiDB-lite"/>
    </source>
</evidence>
<dbReference type="PANTHER" id="PTHR32305">
    <property type="match status" value="1"/>
</dbReference>
<evidence type="ECO:0000256" key="3">
    <source>
        <dbReference type="ARBA" id="ARBA00022729"/>
    </source>
</evidence>
<dbReference type="GO" id="GO:0005576">
    <property type="term" value="C:extracellular region"/>
    <property type="evidence" value="ECO:0007669"/>
    <property type="project" value="UniProtKB-SubCell"/>
</dbReference>
<evidence type="ECO:0000259" key="7">
    <source>
        <dbReference type="Pfam" id="PF12256"/>
    </source>
</evidence>
<dbReference type="EMBL" id="PYBV01000046">
    <property type="protein sequence ID" value="PYC65366.1"/>
    <property type="molecule type" value="Genomic_DNA"/>
</dbReference>
<dbReference type="GO" id="GO:0005737">
    <property type="term" value="C:cytoplasm"/>
    <property type="evidence" value="ECO:0007669"/>
    <property type="project" value="InterPro"/>
</dbReference>
<gene>
    <name evidence="8" type="ORF">C7C45_28820</name>
</gene>
<dbReference type="InterPro" id="IPR013517">
    <property type="entry name" value="FG-GAP"/>
</dbReference>
<proteinExistence type="predicted"/>
<dbReference type="Pfam" id="PF03534">
    <property type="entry name" value="SpvB"/>
    <property type="match status" value="1"/>
</dbReference>
<feature type="domain" description="Insecticide toxin TcdB middle/C-terminal" evidence="6">
    <location>
        <begin position="858"/>
        <end position="979"/>
    </location>
</feature>
<dbReference type="Gene3D" id="2.180.10.10">
    <property type="entry name" value="RHS repeat-associated core"/>
    <property type="match status" value="1"/>
</dbReference>
<protein>
    <recommendedName>
        <fullName evidence="10">Sugar-binding protein</fullName>
    </recommendedName>
</protein>
<dbReference type="Pfam" id="PF12255">
    <property type="entry name" value="TcdB_toxin_midC"/>
    <property type="match status" value="1"/>
</dbReference>
<dbReference type="InterPro" id="IPR022044">
    <property type="entry name" value="TcdB_toxin_mid/C"/>
</dbReference>
<name>A0A318NFE8_9ACTN</name>
<dbReference type="OrthoDB" id="9765204at2"/>
<dbReference type="Pfam" id="PF13517">
    <property type="entry name" value="FG-GAP_3"/>
    <property type="match status" value="1"/>
</dbReference>
<keyword evidence="4" id="KW-0843">Virulence</keyword>
<dbReference type="PANTHER" id="PTHR32305:SF15">
    <property type="entry name" value="PROTEIN RHSA-RELATED"/>
    <property type="match status" value="1"/>
</dbReference>
<dbReference type="InterPro" id="IPR022045">
    <property type="entry name" value="TcdB_toxin_mid/N"/>
</dbReference>
<dbReference type="InterPro" id="IPR028994">
    <property type="entry name" value="Integrin_alpha_N"/>
</dbReference>
<feature type="region of interest" description="Disordered" evidence="5">
    <location>
        <begin position="2238"/>
        <end position="2267"/>
    </location>
</feature>
<dbReference type="Proteomes" id="UP000248333">
    <property type="component" value="Unassembled WGS sequence"/>
</dbReference>
<dbReference type="Pfam" id="PF12256">
    <property type="entry name" value="TcdB_toxin_midN"/>
    <property type="match status" value="1"/>
</dbReference>
<evidence type="ECO:0000256" key="1">
    <source>
        <dbReference type="ARBA" id="ARBA00004613"/>
    </source>
</evidence>
<dbReference type="SUPFAM" id="SSF69318">
    <property type="entry name" value="Integrin alpha N-terminal domain"/>
    <property type="match status" value="1"/>
</dbReference>
<dbReference type="RefSeq" id="WP_110567314.1">
    <property type="nucleotide sequence ID" value="NZ_PYBV01000046.1"/>
</dbReference>
<feature type="compositionally biased region" description="Polar residues" evidence="5">
    <location>
        <begin position="2170"/>
        <end position="2193"/>
    </location>
</feature>
<dbReference type="InterPro" id="IPR022385">
    <property type="entry name" value="Rhs_assc_core"/>
</dbReference>
<keyword evidence="9" id="KW-1185">Reference proteome</keyword>
<evidence type="ECO:0008006" key="10">
    <source>
        <dbReference type="Google" id="ProtNLM"/>
    </source>
</evidence>
<reference evidence="8 9" key="1">
    <citation type="submission" date="2018-03" db="EMBL/GenBank/DDBJ databases">
        <title>Bioinformatic expansion and discovery of thiopeptide antibiotics.</title>
        <authorList>
            <person name="Schwalen C.J."/>
            <person name="Hudson G.A."/>
            <person name="Mitchell D.A."/>
        </authorList>
    </citation>
    <scope>NUCLEOTIDE SEQUENCE [LARGE SCALE GENOMIC DNA]</scope>
    <source>
        <strain evidence="8 9">NRRL 8041</strain>
    </source>
</reference>
<organism evidence="8 9">
    <name type="scientific">Micromonospora arborensis</name>
    <dbReference type="NCBI Taxonomy" id="2116518"/>
    <lineage>
        <taxon>Bacteria</taxon>
        <taxon>Bacillati</taxon>
        <taxon>Actinomycetota</taxon>
        <taxon>Actinomycetes</taxon>
        <taxon>Micromonosporales</taxon>
        <taxon>Micromonosporaceae</taxon>
        <taxon>Micromonospora</taxon>
    </lineage>
</organism>
<dbReference type="PRINTS" id="PR01341">
    <property type="entry name" value="SALSPVBPROT"/>
</dbReference>
<keyword evidence="3" id="KW-0732">Signal</keyword>
<dbReference type="NCBIfam" id="TIGR03696">
    <property type="entry name" value="Rhs_assc_core"/>
    <property type="match status" value="1"/>
</dbReference>
<dbReference type="InterPro" id="IPR003284">
    <property type="entry name" value="Sal_SpvB"/>
</dbReference>
<comment type="caution">
    <text evidence="8">The sequence shown here is derived from an EMBL/GenBank/DDBJ whole genome shotgun (WGS) entry which is preliminary data.</text>
</comment>
<dbReference type="InterPro" id="IPR006530">
    <property type="entry name" value="YD"/>
</dbReference>
<feature type="domain" description="Insecticide toxin TcdB middle/N-terminal" evidence="7">
    <location>
        <begin position="649"/>
        <end position="778"/>
    </location>
</feature>
<evidence type="ECO:0000259" key="6">
    <source>
        <dbReference type="Pfam" id="PF12255"/>
    </source>
</evidence>
<comment type="subcellular location">
    <subcellularLocation>
        <location evidence="1">Secreted</location>
    </subcellularLocation>
</comment>
<dbReference type="InterPro" id="IPR050708">
    <property type="entry name" value="T6SS_VgrG/RHS"/>
</dbReference>
<feature type="region of interest" description="Disordered" evidence="5">
    <location>
        <begin position="2167"/>
        <end position="2193"/>
    </location>
</feature>
<keyword evidence="2" id="KW-0964">Secreted</keyword>
<evidence type="ECO:0000313" key="9">
    <source>
        <dbReference type="Proteomes" id="UP000248333"/>
    </source>
</evidence>
<accession>A0A318NFE8</accession>
<evidence type="ECO:0000256" key="4">
    <source>
        <dbReference type="ARBA" id="ARBA00023026"/>
    </source>
</evidence>
<evidence type="ECO:0000256" key="2">
    <source>
        <dbReference type="ARBA" id="ARBA00022525"/>
    </source>
</evidence>
<dbReference type="NCBIfam" id="TIGR01643">
    <property type="entry name" value="YD_repeat_2x"/>
    <property type="match status" value="1"/>
</dbReference>
<feature type="region of interest" description="Disordered" evidence="5">
    <location>
        <begin position="1"/>
        <end position="23"/>
    </location>
</feature>